<accession>A0A345E9J7</accession>
<evidence type="ECO:0000313" key="2">
    <source>
        <dbReference type="EMBL" id="AXG08869.1"/>
    </source>
</evidence>
<reference evidence="2 3" key="1">
    <citation type="submission" date="2018-07" db="EMBL/GenBank/DDBJ databases">
        <title>Genome sequences of Haloplanus sp. CBA1112.</title>
        <authorList>
            <person name="Kim Y.B."/>
            <person name="Roh S.W."/>
        </authorList>
    </citation>
    <scope>NUCLEOTIDE SEQUENCE [LARGE SCALE GENOMIC DNA]</scope>
    <source>
        <strain evidence="2 3">CBA1112</strain>
    </source>
</reference>
<dbReference type="AlphaFoldDB" id="A0A345E9J7"/>
<dbReference type="EMBL" id="CP031148">
    <property type="protein sequence ID" value="AXG08869.1"/>
    <property type="molecule type" value="Genomic_DNA"/>
</dbReference>
<dbReference type="Proteomes" id="UP000252985">
    <property type="component" value="Chromosome"/>
</dbReference>
<dbReference type="InterPro" id="IPR058361">
    <property type="entry name" value="DUF8048"/>
</dbReference>
<protein>
    <recommendedName>
        <fullName evidence="1">DUF8048 domain-containing protein</fullName>
    </recommendedName>
</protein>
<sequence>MTVDTGEAPITGAVVERVAQGVDPTPSAIADALLALNAELIGRHGELERRAEHVTVDGTRAYRVGRDEWAALLDDFDFDESTAAALRLAHTEQARLLFATAVGADDRFTSDEAGVVVGIDTAEQF</sequence>
<feature type="domain" description="DUF8048" evidence="1">
    <location>
        <begin position="8"/>
        <end position="118"/>
    </location>
</feature>
<proteinExistence type="predicted"/>
<evidence type="ECO:0000313" key="3">
    <source>
        <dbReference type="Proteomes" id="UP000252985"/>
    </source>
</evidence>
<organism evidence="2 3">
    <name type="scientific">Haloplanus rubicundus</name>
    <dbReference type="NCBI Taxonomy" id="1547898"/>
    <lineage>
        <taxon>Archaea</taxon>
        <taxon>Methanobacteriati</taxon>
        <taxon>Methanobacteriota</taxon>
        <taxon>Stenosarchaea group</taxon>
        <taxon>Halobacteria</taxon>
        <taxon>Halobacteriales</taxon>
        <taxon>Haloferacaceae</taxon>
        <taxon>Haloplanus</taxon>
    </lineage>
</organism>
<evidence type="ECO:0000259" key="1">
    <source>
        <dbReference type="Pfam" id="PF26222"/>
    </source>
</evidence>
<dbReference type="KEGG" id="haq:DU484_02750"/>
<dbReference type="GeneID" id="37285862"/>
<dbReference type="Pfam" id="PF26222">
    <property type="entry name" value="DUF8048"/>
    <property type="match status" value="1"/>
</dbReference>
<dbReference type="RefSeq" id="WP_114605049.1">
    <property type="nucleotide sequence ID" value="NZ_CP031148.1"/>
</dbReference>
<name>A0A345E9J7_9EURY</name>
<gene>
    <name evidence="2" type="ORF">DU484_02750</name>
</gene>